<accession>M9L7Y3</accession>
<evidence type="ECO:0000313" key="1">
    <source>
        <dbReference type="EMBL" id="GAC41162.1"/>
    </source>
</evidence>
<dbReference type="InterPro" id="IPR001646">
    <property type="entry name" value="5peptide_repeat"/>
</dbReference>
<gene>
    <name evidence="1" type="ORF">PPOP_0503</name>
</gene>
<evidence type="ECO:0000313" key="2">
    <source>
        <dbReference type="Proteomes" id="UP000029453"/>
    </source>
</evidence>
<name>M9L7Y3_PAEPP</name>
<dbReference type="Proteomes" id="UP000029453">
    <property type="component" value="Unassembled WGS sequence"/>
</dbReference>
<dbReference type="SUPFAM" id="SSF141571">
    <property type="entry name" value="Pentapeptide repeat-like"/>
    <property type="match status" value="1"/>
</dbReference>
<dbReference type="PANTHER" id="PTHR14136">
    <property type="entry name" value="BTB_POZ DOMAIN-CONTAINING PROTEIN KCTD9"/>
    <property type="match status" value="1"/>
</dbReference>
<dbReference type="PANTHER" id="PTHR14136:SF17">
    <property type="entry name" value="BTB_POZ DOMAIN-CONTAINING PROTEIN KCTD9"/>
    <property type="match status" value="1"/>
</dbReference>
<proteinExistence type="predicted"/>
<comment type="caution">
    <text evidence="1">The sequence shown here is derived from an EMBL/GenBank/DDBJ whole genome shotgun (WGS) entry which is preliminary data.</text>
</comment>
<dbReference type="Gene3D" id="2.160.20.80">
    <property type="entry name" value="E3 ubiquitin-protein ligase SopA"/>
    <property type="match status" value="1"/>
</dbReference>
<dbReference type="RefSeq" id="WP_006284451.1">
    <property type="nucleotide sequence ID" value="NZ_BALG01000023.1"/>
</dbReference>
<reference evidence="1 2" key="1">
    <citation type="submission" date="2012-10" db="EMBL/GenBank/DDBJ databases">
        <title>Draft Genome Sequence of Paenibacillus popilliae ATCC 14706T.</title>
        <authorList>
            <person name="Iiyama K."/>
            <person name="Mori K."/>
            <person name="Mon H."/>
            <person name="Chieda Y."/>
            <person name="Lee J.M."/>
            <person name="Kusakabe T."/>
            <person name="Tashiro K."/>
            <person name="Asano S."/>
            <person name="Yasunaga-Aoki C."/>
            <person name="Shimizu S."/>
        </authorList>
    </citation>
    <scope>NUCLEOTIDE SEQUENCE [LARGE SCALE GENOMIC DNA]</scope>
    <source>
        <strain evidence="1 2">ATCC 14706</strain>
    </source>
</reference>
<protein>
    <submittedName>
        <fullName evidence="1">Uncharacterized low-complexity protein</fullName>
    </submittedName>
</protein>
<dbReference type="InterPro" id="IPR051082">
    <property type="entry name" value="Pentapeptide-BTB/POZ_domain"/>
</dbReference>
<keyword evidence="2" id="KW-1185">Reference proteome</keyword>
<dbReference type="EMBL" id="BALG01000023">
    <property type="protein sequence ID" value="GAC41162.1"/>
    <property type="molecule type" value="Genomic_DNA"/>
</dbReference>
<dbReference type="AlphaFoldDB" id="M9L7Y3"/>
<dbReference type="Pfam" id="PF00805">
    <property type="entry name" value="Pentapeptide"/>
    <property type="match status" value="2"/>
</dbReference>
<dbReference type="OrthoDB" id="2536801at2"/>
<sequence length="377" mass="43192">MDKAESIAHFQEHVVWQERANVQLVLERDFQSQRERLADEFMTSFQEICREIRDAQVRGEKGAIGYITYSMLRTELLEGRYIYRVEAMDNGWVFDRHPYVLQYEAGWAFQHLDTLRSRMMTASRMYGGRVSVPVIERMLLTEAIAIHRYVIALARAALPQAVELEQYRDIVKEPEFEIRVGEYMDLSEAVFKQYECERDSASIRAWLEDREGAAYAYESYRNMDLQNGDYGENHFQFSVFNQCDLSRASLQDSVLIGTKWHDTALAGTDFSRSQVHGGEFRGCDLRGAVFRGAAGADGWKDDLFLRYPGLSALRFAGSDLAGADFSGASLHGADFSAANVVDTLFEGADLTNAVFSRRQREALRLDPQQWEQILWKT</sequence>
<organism evidence="1 2">
    <name type="scientific">Paenibacillus popilliae ATCC 14706</name>
    <dbReference type="NCBI Taxonomy" id="1212764"/>
    <lineage>
        <taxon>Bacteria</taxon>
        <taxon>Bacillati</taxon>
        <taxon>Bacillota</taxon>
        <taxon>Bacilli</taxon>
        <taxon>Bacillales</taxon>
        <taxon>Paenibacillaceae</taxon>
        <taxon>Paenibacillus</taxon>
    </lineage>
</organism>